<feature type="transmembrane region" description="Helical" evidence="14">
    <location>
        <begin position="132"/>
        <end position="150"/>
    </location>
</feature>
<protein>
    <recommendedName>
        <fullName evidence="4 14">Protoporphyrinogen IX oxidase</fullName>
        <shortName evidence="14">PPO</shortName>
        <ecNumber evidence="14 15">1.3.99.-</ecNumber>
    </recommendedName>
</protein>
<evidence type="ECO:0000256" key="3">
    <source>
        <dbReference type="ARBA" id="ARBA00006501"/>
    </source>
</evidence>
<dbReference type="EC" id="1.3.99.-" evidence="14 15"/>
<evidence type="ECO:0000256" key="15">
    <source>
        <dbReference type="PIRNR" id="PIRNR004638"/>
    </source>
</evidence>
<proteinExistence type="inferred from homology"/>
<dbReference type="GO" id="GO:0005886">
    <property type="term" value="C:plasma membrane"/>
    <property type="evidence" value="ECO:0007669"/>
    <property type="project" value="UniProtKB-SubCell"/>
</dbReference>
<evidence type="ECO:0000256" key="13">
    <source>
        <dbReference type="ARBA" id="ARBA00048390"/>
    </source>
</evidence>
<evidence type="ECO:0000256" key="11">
    <source>
        <dbReference type="ARBA" id="ARBA00023004"/>
    </source>
</evidence>
<keyword evidence="11 14" id="KW-0408">Iron</keyword>
<evidence type="ECO:0000313" key="17">
    <source>
        <dbReference type="Proteomes" id="UP000321857"/>
    </source>
</evidence>
<dbReference type="UniPathway" id="UPA00251">
    <property type="reaction ID" value="UER00324"/>
</dbReference>
<evidence type="ECO:0000256" key="2">
    <source>
        <dbReference type="ARBA" id="ARBA00005073"/>
    </source>
</evidence>
<comment type="similarity">
    <text evidence="3 14 15">Belongs to the HemJ family.</text>
</comment>
<comment type="cofactor">
    <cofactor evidence="14 15">
        <name>heme b</name>
        <dbReference type="ChEBI" id="CHEBI:60344"/>
    </cofactor>
    <text evidence="14 15">Binds 1 heme b (iron(II)-protoporphyrin IX) group per subunit.</text>
</comment>
<evidence type="ECO:0000256" key="1">
    <source>
        <dbReference type="ARBA" id="ARBA00004651"/>
    </source>
</evidence>
<keyword evidence="9 14" id="KW-1133">Transmembrane helix</keyword>
<dbReference type="PANTHER" id="PTHR40255">
    <property type="entry name" value="UPF0093 MEMBRANE PROTEIN SLR1790"/>
    <property type="match status" value="1"/>
</dbReference>
<dbReference type="HAMAP" id="MF_02239">
    <property type="entry name" value="HemJ"/>
    <property type="match status" value="1"/>
</dbReference>
<evidence type="ECO:0000256" key="8">
    <source>
        <dbReference type="ARBA" id="ARBA00022723"/>
    </source>
</evidence>
<comment type="function">
    <text evidence="14 15">Catalyzes the oxidation of protoporphyrinogen IX to protoporphyrin IX.</text>
</comment>
<dbReference type="InterPro" id="IPR005265">
    <property type="entry name" value="HemJ-like"/>
</dbReference>
<sequence length="153" mass="17292">MTFLSDYVGMLGAAYLWVKAAHITFVIFWIAGLFIVPRYYVHHQVTTPGSAEDRAWIEREDRARTIILTPAMLIVWILGLLLAVHLGAFGQHWFSAKLLLVVLLTGYQGWISSYGRKLATGHRDVSDKKLRIMNEVPGMLTAIIVVLVIVRPF</sequence>
<dbReference type="EMBL" id="CP041659">
    <property type="protein sequence ID" value="QDP19550.1"/>
    <property type="molecule type" value="Genomic_DNA"/>
</dbReference>
<comment type="subcellular location">
    <subcellularLocation>
        <location evidence="1 14">Cell membrane</location>
        <topology evidence="1 14">Multi-pass membrane protein</topology>
    </subcellularLocation>
</comment>
<feature type="transmembrane region" description="Helical" evidence="14">
    <location>
        <begin position="20"/>
        <end position="41"/>
    </location>
</feature>
<dbReference type="OrthoDB" id="9800824at2"/>
<comment type="pathway">
    <text evidence="2 14 15">Porphyrin-containing compound metabolism; protoporphyrin-IX biosynthesis; protoporphyrin-IX from protoporphyrinogen-IX: step 1/1.</text>
</comment>
<keyword evidence="17" id="KW-1185">Reference proteome</keyword>
<dbReference type="Pfam" id="PF03653">
    <property type="entry name" value="UPF0093"/>
    <property type="match status" value="1"/>
</dbReference>
<keyword evidence="7 14" id="KW-0812">Transmembrane</keyword>
<evidence type="ECO:0000256" key="6">
    <source>
        <dbReference type="ARBA" id="ARBA00022617"/>
    </source>
</evidence>
<evidence type="ECO:0000256" key="9">
    <source>
        <dbReference type="ARBA" id="ARBA00022989"/>
    </source>
</evidence>
<evidence type="ECO:0000256" key="5">
    <source>
        <dbReference type="ARBA" id="ARBA00022475"/>
    </source>
</evidence>
<keyword evidence="6 14" id="KW-0349">Heme</keyword>
<dbReference type="AlphaFoldDB" id="A0A516IRN0"/>
<reference evidence="16 17" key="1">
    <citation type="submission" date="2019-07" db="EMBL/GenBank/DDBJ databases">
        <title>Sphingomonas AE3 Genome sequencing and assembly.</title>
        <authorList>
            <person name="Kim H."/>
        </authorList>
    </citation>
    <scope>NUCLEOTIDE SEQUENCE [LARGE SCALE GENOMIC DNA]</scope>
    <source>
        <strain evidence="16 17">AE3</strain>
    </source>
</reference>
<keyword evidence="12 14" id="KW-0472">Membrane</keyword>
<evidence type="ECO:0000256" key="10">
    <source>
        <dbReference type="ARBA" id="ARBA00023002"/>
    </source>
</evidence>
<organism evidence="16 17">
    <name type="scientific">Sphingomonas xanthus</name>
    <dbReference type="NCBI Taxonomy" id="2594473"/>
    <lineage>
        <taxon>Bacteria</taxon>
        <taxon>Pseudomonadati</taxon>
        <taxon>Pseudomonadota</taxon>
        <taxon>Alphaproteobacteria</taxon>
        <taxon>Sphingomonadales</taxon>
        <taxon>Sphingomonadaceae</taxon>
        <taxon>Sphingomonas</taxon>
    </lineage>
</organism>
<feature type="binding site" description="axial binding residue" evidence="14">
    <location>
        <position position="22"/>
    </location>
    <ligand>
        <name>heme</name>
        <dbReference type="ChEBI" id="CHEBI:30413"/>
    </ligand>
    <ligandPart>
        <name>Fe</name>
        <dbReference type="ChEBI" id="CHEBI:18248"/>
    </ligandPart>
</feature>
<keyword evidence="8 14" id="KW-0479">Metal-binding</keyword>
<evidence type="ECO:0000256" key="4">
    <source>
        <dbReference type="ARBA" id="ARBA00017504"/>
    </source>
</evidence>
<evidence type="ECO:0000256" key="7">
    <source>
        <dbReference type="ARBA" id="ARBA00022692"/>
    </source>
</evidence>
<dbReference type="PANTHER" id="PTHR40255:SF1">
    <property type="entry name" value="PROTOPORPHYRINOGEN IX OXIDASE"/>
    <property type="match status" value="1"/>
</dbReference>
<feature type="transmembrane region" description="Helical" evidence="14">
    <location>
        <begin position="62"/>
        <end position="86"/>
    </location>
</feature>
<dbReference type="GO" id="GO:0070818">
    <property type="term" value="F:protoporphyrinogen oxidase activity"/>
    <property type="evidence" value="ECO:0007669"/>
    <property type="project" value="UniProtKB-UniRule"/>
</dbReference>
<feature type="binding site" description="axial binding residue" evidence="14">
    <location>
        <position position="97"/>
    </location>
    <ligand>
        <name>heme</name>
        <dbReference type="ChEBI" id="CHEBI:30413"/>
    </ligand>
    <ligandPart>
        <name>Fe</name>
        <dbReference type="ChEBI" id="CHEBI:18248"/>
    </ligandPart>
</feature>
<dbReference type="KEGG" id="sxa:FMM02_05980"/>
<dbReference type="GO" id="GO:0006782">
    <property type="term" value="P:protoporphyrinogen IX biosynthetic process"/>
    <property type="evidence" value="ECO:0007669"/>
    <property type="project" value="UniProtKB-UniRule"/>
</dbReference>
<evidence type="ECO:0000256" key="12">
    <source>
        <dbReference type="ARBA" id="ARBA00023136"/>
    </source>
</evidence>
<keyword evidence="5 14" id="KW-1003">Cell membrane</keyword>
<comment type="subunit">
    <text evidence="14">Homodimer.</text>
</comment>
<keyword evidence="10 14" id="KW-0560">Oxidoreductase</keyword>
<name>A0A516IRN0_9SPHN</name>
<accession>A0A516IRN0</accession>
<comment type="catalytic activity">
    <reaction evidence="13 14 15">
        <text>protoporphyrinogen IX + 3 A = protoporphyrin IX + 3 AH2</text>
        <dbReference type="Rhea" id="RHEA:62000"/>
        <dbReference type="ChEBI" id="CHEBI:13193"/>
        <dbReference type="ChEBI" id="CHEBI:17499"/>
        <dbReference type="ChEBI" id="CHEBI:57306"/>
        <dbReference type="ChEBI" id="CHEBI:57307"/>
    </reaction>
</comment>
<dbReference type="PIRSF" id="PIRSF004638">
    <property type="entry name" value="UCP004638"/>
    <property type="match status" value="1"/>
</dbReference>
<dbReference type="GO" id="GO:0046872">
    <property type="term" value="F:metal ion binding"/>
    <property type="evidence" value="ECO:0007669"/>
    <property type="project" value="UniProtKB-UniRule"/>
</dbReference>
<evidence type="ECO:0000313" key="16">
    <source>
        <dbReference type="EMBL" id="QDP19550.1"/>
    </source>
</evidence>
<evidence type="ECO:0000256" key="14">
    <source>
        <dbReference type="HAMAP-Rule" id="MF_02239"/>
    </source>
</evidence>
<dbReference type="RefSeq" id="WP_147494003.1">
    <property type="nucleotide sequence ID" value="NZ_CP041659.1"/>
</dbReference>
<gene>
    <name evidence="16" type="ORF">FMM02_05980</name>
</gene>
<dbReference type="Proteomes" id="UP000321857">
    <property type="component" value="Chromosome"/>
</dbReference>
<feature type="transmembrane region" description="Helical" evidence="14">
    <location>
        <begin position="92"/>
        <end position="111"/>
    </location>
</feature>